<dbReference type="InterPro" id="IPR001304">
    <property type="entry name" value="C-type_lectin-like"/>
</dbReference>
<sequence length="298" mass="32703">MADYQLSLDLTVNASEGNTPNLEIWLADGLRRATSARKPSLTAKDVLFLSATPSYSLRVENWTLGSADTVISTGRSWRPKPASNRENKMNHVAFNGVTATTLPFLVAACVQAAPIQWPLDMGGNGHYYEVVPSAEIDWGVAKALAEERSYRGTTGHLVTITSATEQDFLASSFGPGQLAFHWLGGFQTPDTPETDFAADWHWVTEETWSYSNWAPGEPNNLAGIEHFLEFRHGEGDLWNDHAMYGSGYGDIAGYVVEYPVPEPATLSSLAVALAFTSGWVRSAGRRRSRKRTWCANSL</sequence>
<dbReference type="EMBL" id="JAMXLR010000014">
    <property type="protein sequence ID" value="MCO6042890.1"/>
    <property type="molecule type" value="Genomic_DNA"/>
</dbReference>
<comment type="caution">
    <text evidence="2">The sequence shown here is derived from an EMBL/GenBank/DDBJ whole genome shotgun (WGS) entry which is preliminary data.</text>
</comment>
<dbReference type="InterPro" id="IPR016186">
    <property type="entry name" value="C-type_lectin-like/link_sf"/>
</dbReference>
<dbReference type="PROSITE" id="PS50041">
    <property type="entry name" value="C_TYPE_LECTIN_2"/>
    <property type="match status" value="1"/>
</dbReference>
<dbReference type="SUPFAM" id="SSF56436">
    <property type="entry name" value="C-type lectin-like"/>
    <property type="match status" value="1"/>
</dbReference>
<evidence type="ECO:0000313" key="3">
    <source>
        <dbReference type="Proteomes" id="UP001155241"/>
    </source>
</evidence>
<evidence type="ECO:0000313" key="2">
    <source>
        <dbReference type="EMBL" id="MCO6042890.1"/>
    </source>
</evidence>
<dbReference type="RefSeq" id="WP_252850989.1">
    <property type="nucleotide sequence ID" value="NZ_JAMXLR010000014.1"/>
</dbReference>
<dbReference type="SMART" id="SM00034">
    <property type="entry name" value="CLECT"/>
    <property type="match status" value="1"/>
</dbReference>
<name>A0A9X2F626_9BACT</name>
<evidence type="ECO:0000259" key="1">
    <source>
        <dbReference type="PROSITE" id="PS50041"/>
    </source>
</evidence>
<dbReference type="InterPro" id="IPR050111">
    <property type="entry name" value="C-type_lectin/snaclec_domain"/>
</dbReference>
<dbReference type="PANTHER" id="PTHR22803">
    <property type="entry name" value="MANNOSE, PHOSPHOLIPASE, LECTIN RECEPTOR RELATED"/>
    <property type="match status" value="1"/>
</dbReference>
<dbReference type="Gene3D" id="3.10.100.10">
    <property type="entry name" value="Mannose-Binding Protein A, subunit A"/>
    <property type="match status" value="1"/>
</dbReference>
<proteinExistence type="predicted"/>
<dbReference type="Proteomes" id="UP001155241">
    <property type="component" value="Unassembled WGS sequence"/>
</dbReference>
<dbReference type="AlphaFoldDB" id="A0A9X2F626"/>
<organism evidence="2 3">
    <name type="scientific">Aeoliella straminimaris</name>
    <dbReference type="NCBI Taxonomy" id="2954799"/>
    <lineage>
        <taxon>Bacteria</taxon>
        <taxon>Pseudomonadati</taxon>
        <taxon>Planctomycetota</taxon>
        <taxon>Planctomycetia</taxon>
        <taxon>Pirellulales</taxon>
        <taxon>Lacipirellulaceae</taxon>
        <taxon>Aeoliella</taxon>
    </lineage>
</organism>
<keyword evidence="3" id="KW-1185">Reference proteome</keyword>
<accession>A0A9X2F626</accession>
<gene>
    <name evidence="2" type="ORF">NG895_03120</name>
</gene>
<reference evidence="2" key="1">
    <citation type="submission" date="2022-06" db="EMBL/GenBank/DDBJ databases">
        <title>Aeoliella straminimaris, a novel planctomycete from sediments.</title>
        <authorList>
            <person name="Vitorino I.R."/>
            <person name="Lage O.M."/>
        </authorList>
    </citation>
    <scope>NUCLEOTIDE SEQUENCE</scope>
    <source>
        <strain evidence="2">ICT_H6.2</strain>
    </source>
</reference>
<feature type="domain" description="C-type lectin" evidence="1">
    <location>
        <begin position="123"/>
        <end position="240"/>
    </location>
</feature>
<protein>
    <recommendedName>
        <fullName evidence="1">C-type lectin domain-containing protein</fullName>
    </recommendedName>
</protein>
<dbReference type="InterPro" id="IPR016187">
    <property type="entry name" value="CTDL_fold"/>
</dbReference>